<reference evidence="2" key="1">
    <citation type="submission" date="2022-04" db="EMBL/GenBank/DDBJ databases">
        <title>A functionally conserved STORR gene fusion in Papaver species that diverged 16.8 million years ago.</title>
        <authorList>
            <person name="Catania T."/>
        </authorList>
    </citation>
    <scope>NUCLEOTIDE SEQUENCE</scope>
    <source>
        <strain evidence="2">S-188037</strain>
    </source>
</reference>
<evidence type="ECO:0000313" key="2">
    <source>
        <dbReference type="EMBL" id="KAI3926024.1"/>
    </source>
</evidence>
<dbReference type="PANTHER" id="PTHR33825">
    <property type="entry name" value="CHITINASE-LIKE PROTEIN"/>
    <property type="match status" value="1"/>
</dbReference>
<evidence type="ECO:0000256" key="1">
    <source>
        <dbReference type="SAM" id="Phobius"/>
    </source>
</evidence>
<keyword evidence="1" id="KW-1133">Transmembrane helix</keyword>
<accession>A0AAD4SXT3</accession>
<name>A0AAD4SXT3_9MAGN</name>
<sequence>MSSSSMLSLNNTSTLTLSFSTKLHSFKRNTQTPILISNRGFLKTQSSRNLLLNSHIIRSSSSRLIAFCAKNQSVVAEEEEIQKEDGVIESEQLNVEIRNPPPMILPVSKLNNQVFFLLAFIAATTSIAFTSLVVAAVPALYAMGRAAISLSKLADTAREELPSTMAAIRLSGMEISDLTLELSDLSQEISDGVHKSAQAVQAAEAGIRQVGTIAKQQAVSMIQERANLPVISIQPVVVGAAKKTSRAVGNATKTLLNMITRGESTSDDEDHGNDRIDLF</sequence>
<gene>
    <name evidence="2" type="ORF">MKW98_028160</name>
</gene>
<keyword evidence="3" id="KW-1185">Reference proteome</keyword>
<evidence type="ECO:0008006" key="4">
    <source>
        <dbReference type="Google" id="ProtNLM"/>
    </source>
</evidence>
<dbReference type="AlphaFoldDB" id="A0AAD4SXT3"/>
<organism evidence="2 3">
    <name type="scientific">Papaver atlanticum</name>
    <dbReference type="NCBI Taxonomy" id="357466"/>
    <lineage>
        <taxon>Eukaryota</taxon>
        <taxon>Viridiplantae</taxon>
        <taxon>Streptophyta</taxon>
        <taxon>Embryophyta</taxon>
        <taxon>Tracheophyta</taxon>
        <taxon>Spermatophyta</taxon>
        <taxon>Magnoliopsida</taxon>
        <taxon>Ranunculales</taxon>
        <taxon>Papaveraceae</taxon>
        <taxon>Papaveroideae</taxon>
        <taxon>Papaver</taxon>
    </lineage>
</organism>
<dbReference type="Proteomes" id="UP001202328">
    <property type="component" value="Unassembled WGS sequence"/>
</dbReference>
<dbReference type="PANTHER" id="PTHR33825:SF14">
    <property type="entry name" value="CHITINASE-LIKE PROTEIN"/>
    <property type="match status" value="1"/>
</dbReference>
<comment type="caution">
    <text evidence="2">The sequence shown here is derived from an EMBL/GenBank/DDBJ whole genome shotgun (WGS) entry which is preliminary data.</text>
</comment>
<keyword evidence="1" id="KW-0472">Membrane</keyword>
<proteinExistence type="predicted"/>
<keyword evidence="1" id="KW-0812">Transmembrane</keyword>
<protein>
    <recommendedName>
        <fullName evidence="4">Transmembrane protein</fullName>
    </recommendedName>
</protein>
<dbReference type="EMBL" id="JAJJMB010008071">
    <property type="protein sequence ID" value="KAI3926024.1"/>
    <property type="molecule type" value="Genomic_DNA"/>
</dbReference>
<evidence type="ECO:0000313" key="3">
    <source>
        <dbReference type="Proteomes" id="UP001202328"/>
    </source>
</evidence>
<feature type="transmembrane region" description="Helical" evidence="1">
    <location>
        <begin position="115"/>
        <end position="142"/>
    </location>
</feature>